<dbReference type="FunFam" id="1.10.287.3980:FF:000001">
    <property type="entry name" value="Mitochondrial ribosomal protein L34"/>
    <property type="match status" value="1"/>
</dbReference>
<dbReference type="AlphaFoldDB" id="A0A067PAV2"/>
<proteinExistence type="inferred from homology"/>
<organism evidence="5 6">
    <name type="scientific">Pleurotus ostreatus (strain PC15)</name>
    <name type="common">Oyster mushroom</name>
    <dbReference type="NCBI Taxonomy" id="1137138"/>
    <lineage>
        <taxon>Eukaryota</taxon>
        <taxon>Fungi</taxon>
        <taxon>Dikarya</taxon>
        <taxon>Basidiomycota</taxon>
        <taxon>Agaricomycotina</taxon>
        <taxon>Agaricomycetes</taxon>
        <taxon>Agaricomycetidae</taxon>
        <taxon>Agaricales</taxon>
        <taxon>Pleurotineae</taxon>
        <taxon>Pleurotaceae</taxon>
        <taxon>Pleurotus</taxon>
    </lineage>
</organism>
<dbReference type="Proteomes" id="UP000027073">
    <property type="component" value="Unassembled WGS sequence"/>
</dbReference>
<dbReference type="OrthoDB" id="431691at2759"/>
<dbReference type="GO" id="GO:0006412">
    <property type="term" value="P:translation"/>
    <property type="evidence" value="ECO:0007669"/>
    <property type="project" value="InterPro"/>
</dbReference>
<dbReference type="EMBL" id="KL198004">
    <property type="protein sequence ID" value="KDQ33557.1"/>
    <property type="molecule type" value="Genomic_DNA"/>
</dbReference>
<reference evidence="6" key="1">
    <citation type="journal article" date="2014" name="Proc. Natl. Acad. Sci. U.S.A.">
        <title>Extensive sampling of basidiomycete genomes demonstrates inadequacy of the white-rot/brown-rot paradigm for wood decay fungi.</title>
        <authorList>
            <person name="Riley R."/>
            <person name="Salamov A.A."/>
            <person name="Brown D.W."/>
            <person name="Nagy L.G."/>
            <person name="Floudas D."/>
            <person name="Held B.W."/>
            <person name="Levasseur A."/>
            <person name="Lombard V."/>
            <person name="Morin E."/>
            <person name="Otillar R."/>
            <person name="Lindquist E.A."/>
            <person name="Sun H."/>
            <person name="LaButti K.M."/>
            <person name="Schmutz J."/>
            <person name="Jabbour D."/>
            <person name="Luo H."/>
            <person name="Baker S.E."/>
            <person name="Pisabarro A.G."/>
            <person name="Walton J.D."/>
            <person name="Blanchette R.A."/>
            <person name="Henrissat B."/>
            <person name="Martin F."/>
            <person name="Cullen D."/>
            <person name="Hibbett D.S."/>
            <person name="Grigoriev I.V."/>
        </authorList>
    </citation>
    <scope>NUCLEOTIDE SEQUENCE [LARGE SCALE GENOMIC DNA]</scope>
    <source>
        <strain evidence="6">PC15</strain>
    </source>
</reference>
<dbReference type="Pfam" id="PF00468">
    <property type="entry name" value="Ribosomal_L34"/>
    <property type="match status" value="1"/>
</dbReference>
<dbReference type="PANTHER" id="PTHR14503">
    <property type="entry name" value="MITOCHONDRIAL RIBOSOMAL PROTEIN 34 FAMILY MEMBER"/>
    <property type="match status" value="1"/>
</dbReference>
<gene>
    <name evidence="5" type="ORF">PLEOSDRAFT_1087865</name>
</gene>
<dbReference type="HAMAP" id="MF_00391">
    <property type="entry name" value="Ribosomal_bL34"/>
    <property type="match status" value="1"/>
</dbReference>
<keyword evidence="3" id="KW-0687">Ribonucleoprotein</keyword>
<accession>A0A067PAV2</accession>
<evidence type="ECO:0000256" key="2">
    <source>
        <dbReference type="ARBA" id="ARBA00022980"/>
    </source>
</evidence>
<comment type="similarity">
    <text evidence="1">Belongs to the bacterial ribosomal protein bL34 family.</text>
</comment>
<dbReference type="NCBIfam" id="TIGR01030">
    <property type="entry name" value="rpmH_bact"/>
    <property type="match status" value="1"/>
</dbReference>
<dbReference type="InterPro" id="IPR000271">
    <property type="entry name" value="Ribosomal_bL34"/>
</dbReference>
<evidence type="ECO:0000313" key="5">
    <source>
        <dbReference type="EMBL" id="KDQ33557.1"/>
    </source>
</evidence>
<dbReference type="STRING" id="1137138.A0A067PAV2"/>
<name>A0A067PAV2_PLEO1</name>
<evidence type="ECO:0000256" key="3">
    <source>
        <dbReference type="ARBA" id="ARBA00023274"/>
    </source>
</evidence>
<evidence type="ECO:0000313" key="6">
    <source>
        <dbReference type="Proteomes" id="UP000027073"/>
    </source>
</evidence>
<evidence type="ECO:0000256" key="1">
    <source>
        <dbReference type="ARBA" id="ARBA00010111"/>
    </source>
</evidence>
<dbReference type="FunCoup" id="A0A067PAV2">
    <property type="interactions" value="111"/>
</dbReference>
<dbReference type="PANTHER" id="PTHR14503:SF4">
    <property type="entry name" value="LARGE RIBOSOMAL SUBUNIT PROTEIN BL34M"/>
    <property type="match status" value="1"/>
</dbReference>
<dbReference type="HOGENOM" id="CLU_129938_0_0_1"/>
<dbReference type="VEuPathDB" id="FungiDB:PLEOSDRAFT_1087865"/>
<keyword evidence="2" id="KW-0689">Ribosomal protein</keyword>
<dbReference type="Gene3D" id="1.10.287.3980">
    <property type="match status" value="1"/>
</dbReference>
<dbReference type="InParanoid" id="A0A067PAV2"/>
<dbReference type="GO" id="GO:0005762">
    <property type="term" value="C:mitochondrial large ribosomal subunit"/>
    <property type="evidence" value="ECO:0007669"/>
    <property type="project" value="TreeGrafter"/>
</dbReference>
<sequence length="128" mass="14362">MPRLPPSLTRLLSRPPSLQTVSSTLRPFAAASAMQVSNTITKLPFITHPFLKSANPSFLASAWRTTSLQPPTILWSVVQARFGARGAEYQPSQRKRKRKHGFLARKRSVSGRKVLARRLAKGRKYLSH</sequence>
<protein>
    <recommendedName>
        <fullName evidence="4">Large ribosomal subunit protein bL34m</fullName>
    </recommendedName>
</protein>
<dbReference type="GO" id="GO:0003735">
    <property type="term" value="F:structural constituent of ribosome"/>
    <property type="evidence" value="ECO:0007669"/>
    <property type="project" value="InterPro"/>
</dbReference>
<evidence type="ECO:0000256" key="4">
    <source>
        <dbReference type="ARBA" id="ARBA00035274"/>
    </source>
</evidence>